<evidence type="ECO:0008006" key="4">
    <source>
        <dbReference type="Google" id="ProtNLM"/>
    </source>
</evidence>
<protein>
    <recommendedName>
        <fullName evidence="4">TNF family profile domain-containing protein</fullName>
    </recommendedName>
</protein>
<dbReference type="AlphaFoldDB" id="A0A210R6P4"/>
<keyword evidence="3" id="KW-1185">Reference proteome</keyword>
<dbReference type="OrthoDB" id="10301518at2759"/>
<reference evidence="2 3" key="1">
    <citation type="journal article" date="2017" name="Nat. Ecol. Evol.">
        <title>Scallop genome provides insights into evolution of bilaterian karyotype and development.</title>
        <authorList>
            <person name="Wang S."/>
            <person name="Zhang J."/>
            <person name="Jiao W."/>
            <person name="Li J."/>
            <person name="Xun X."/>
            <person name="Sun Y."/>
            <person name="Guo X."/>
            <person name="Huan P."/>
            <person name="Dong B."/>
            <person name="Zhang L."/>
            <person name="Hu X."/>
            <person name="Sun X."/>
            <person name="Wang J."/>
            <person name="Zhao C."/>
            <person name="Wang Y."/>
            <person name="Wang D."/>
            <person name="Huang X."/>
            <person name="Wang R."/>
            <person name="Lv J."/>
            <person name="Li Y."/>
            <person name="Zhang Z."/>
            <person name="Liu B."/>
            <person name="Lu W."/>
            <person name="Hui Y."/>
            <person name="Liang J."/>
            <person name="Zhou Z."/>
            <person name="Hou R."/>
            <person name="Li X."/>
            <person name="Liu Y."/>
            <person name="Li H."/>
            <person name="Ning X."/>
            <person name="Lin Y."/>
            <person name="Zhao L."/>
            <person name="Xing Q."/>
            <person name="Dou J."/>
            <person name="Li Y."/>
            <person name="Mao J."/>
            <person name="Guo H."/>
            <person name="Dou H."/>
            <person name="Li T."/>
            <person name="Mu C."/>
            <person name="Jiang W."/>
            <person name="Fu Q."/>
            <person name="Fu X."/>
            <person name="Miao Y."/>
            <person name="Liu J."/>
            <person name="Yu Q."/>
            <person name="Li R."/>
            <person name="Liao H."/>
            <person name="Li X."/>
            <person name="Kong Y."/>
            <person name="Jiang Z."/>
            <person name="Chourrout D."/>
            <person name="Li R."/>
            <person name="Bao Z."/>
        </authorList>
    </citation>
    <scope>NUCLEOTIDE SEQUENCE [LARGE SCALE GENOMIC DNA]</scope>
    <source>
        <strain evidence="2 3">PY_sf001</strain>
    </source>
</reference>
<organism evidence="2 3">
    <name type="scientific">Mizuhopecten yessoensis</name>
    <name type="common">Japanese scallop</name>
    <name type="synonym">Patinopecten yessoensis</name>
    <dbReference type="NCBI Taxonomy" id="6573"/>
    <lineage>
        <taxon>Eukaryota</taxon>
        <taxon>Metazoa</taxon>
        <taxon>Spiralia</taxon>
        <taxon>Lophotrochozoa</taxon>
        <taxon>Mollusca</taxon>
        <taxon>Bivalvia</taxon>
        <taxon>Autobranchia</taxon>
        <taxon>Pteriomorphia</taxon>
        <taxon>Pectinida</taxon>
        <taxon>Pectinoidea</taxon>
        <taxon>Pectinidae</taxon>
        <taxon>Mizuhopecten</taxon>
    </lineage>
</organism>
<evidence type="ECO:0000313" key="2">
    <source>
        <dbReference type="EMBL" id="OWF56682.1"/>
    </source>
</evidence>
<feature type="chain" id="PRO_5012510212" description="TNF family profile domain-containing protein" evidence="1">
    <location>
        <begin position="25"/>
        <end position="193"/>
    </location>
</feature>
<evidence type="ECO:0000256" key="1">
    <source>
        <dbReference type="SAM" id="SignalP"/>
    </source>
</evidence>
<dbReference type="EMBL" id="NEDP02000107">
    <property type="protein sequence ID" value="OWF56682.1"/>
    <property type="molecule type" value="Genomic_DNA"/>
</dbReference>
<sequence length="193" mass="22026">MNFEWHLSTVLFTLISGMLVKVLANPITGRHAAISTADNPQEDRHGHEDITPSVFLELDLVESTEGHLVWTNTSHDHYIRGNIELTHNGRIKIHKTGYYSIFSAILFDTYSANMRPHRPVVAYHGIKLYRFGTQKTLIFNKTTLGRAVVLPSHTGPLYHRLEAGDEIKIVVNNIILIYDSESNFLNIVYMFDH</sequence>
<name>A0A210R6P4_MIZYE</name>
<keyword evidence="1" id="KW-0732">Signal</keyword>
<dbReference type="SUPFAM" id="SSF49842">
    <property type="entry name" value="TNF-like"/>
    <property type="match status" value="1"/>
</dbReference>
<comment type="caution">
    <text evidence="2">The sequence shown here is derived from an EMBL/GenBank/DDBJ whole genome shotgun (WGS) entry which is preliminary data.</text>
</comment>
<proteinExistence type="predicted"/>
<dbReference type="InterPro" id="IPR008983">
    <property type="entry name" value="Tumour_necrosis_fac-like_dom"/>
</dbReference>
<dbReference type="Gene3D" id="2.60.120.40">
    <property type="match status" value="1"/>
</dbReference>
<dbReference type="Proteomes" id="UP000242188">
    <property type="component" value="Unassembled WGS sequence"/>
</dbReference>
<feature type="signal peptide" evidence="1">
    <location>
        <begin position="1"/>
        <end position="24"/>
    </location>
</feature>
<accession>A0A210R6P4</accession>
<gene>
    <name evidence="2" type="ORF">KP79_PYT20139</name>
</gene>
<evidence type="ECO:0000313" key="3">
    <source>
        <dbReference type="Proteomes" id="UP000242188"/>
    </source>
</evidence>